<dbReference type="PANTHER" id="PTHR23501:SF191">
    <property type="entry name" value="VACUOLAR BASIC AMINO ACID TRANSPORTER 4"/>
    <property type="match status" value="1"/>
</dbReference>
<keyword evidence="2" id="KW-0813">Transport</keyword>
<sequence length="173" mass="18594">MKKKQTNLVLVTIAIFVATFMTAIEGTIVSTAMPTIIGSLHGISLMNWVFSIYLLTSSIATPIYGKLSDRVGRKPIFIVGIVIFLIGSSLAGLSDSMLTLILARALQGIGAGAIQPMTFTMIADIYPFEKRAKVLGLNGSAWGIASIIAPLLGGYIVQHLSWHWIFFINVPVG</sequence>
<feature type="transmembrane region" description="Helical" evidence="6">
    <location>
        <begin position="76"/>
        <end position="94"/>
    </location>
</feature>
<protein>
    <submittedName>
        <fullName evidence="8">MFS transporter</fullName>
    </submittedName>
</protein>
<evidence type="ECO:0000313" key="8">
    <source>
        <dbReference type="EMBL" id="HJE15041.1"/>
    </source>
</evidence>
<dbReference type="SUPFAM" id="SSF103473">
    <property type="entry name" value="MFS general substrate transporter"/>
    <property type="match status" value="1"/>
</dbReference>
<evidence type="ECO:0000256" key="6">
    <source>
        <dbReference type="SAM" id="Phobius"/>
    </source>
</evidence>
<evidence type="ECO:0000259" key="7">
    <source>
        <dbReference type="PROSITE" id="PS50850"/>
    </source>
</evidence>
<comment type="subcellular location">
    <subcellularLocation>
        <location evidence="1">Cell membrane</location>
        <topology evidence="1">Multi-pass membrane protein</topology>
    </subcellularLocation>
</comment>
<evidence type="ECO:0000256" key="2">
    <source>
        <dbReference type="ARBA" id="ARBA00022448"/>
    </source>
</evidence>
<dbReference type="Pfam" id="PF07690">
    <property type="entry name" value="MFS_1"/>
    <property type="match status" value="1"/>
</dbReference>
<dbReference type="InterPro" id="IPR020846">
    <property type="entry name" value="MFS_dom"/>
</dbReference>
<organism evidence="8 9">
    <name type="scientific">Lapidilactobacillus dextrinicus</name>
    <dbReference type="NCBI Taxonomy" id="51664"/>
    <lineage>
        <taxon>Bacteria</taxon>
        <taxon>Bacillati</taxon>
        <taxon>Bacillota</taxon>
        <taxon>Bacilli</taxon>
        <taxon>Lactobacillales</taxon>
        <taxon>Lactobacillaceae</taxon>
        <taxon>Lapidilactobacillus</taxon>
    </lineage>
</organism>
<dbReference type="PROSITE" id="PS50850">
    <property type="entry name" value="MFS"/>
    <property type="match status" value="1"/>
</dbReference>
<feature type="transmembrane region" description="Helical" evidence="6">
    <location>
        <begin position="100"/>
        <end position="123"/>
    </location>
</feature>
<dbReference type="Gene3D" id="1.20.1720.10">
    <property type="entry name" value="Multidrug resistance protein D"/>
    <property type="match status" value="1"/>
</dbReference>
<evidence type="ECO:0000313" key="9">
    <source>
        <dbReference type="Proteomes" id="UP000774947"/>
    </source>
</evidence>
<comment type="caution">
    <text evidence="8">The sequence shown here is derived from an EMBL/GenBank/DDBJ whole genome shotgun (WGS) entry which is preliminary data.</text>
</comment>
<evidence type="ECO:0000256" key="4">
    <source>
        <dbReference type="ARBA" id="ARBA00022989"/>
    </source>
</evidence>
<keyword evidence="4 6" id="KW-1133">Transmembrane helix</keyword>
<dbReference type="AlphaFoldDB" id="A0A921B2C6"/>
<feature type="transmembrane region" description="Helical" evidence="6">
    <location>
        <begin position="36"/>
        <end position="55"/>
    </location>
</feature>
<evidence type="ECO:0000256" key="5">
    <source>
        <dbReference type="ARBA" id="ARBA00023136"/>
    </source>
</evidence>
<accession>A0A921B2C6</accession>
<dbReference type="PRINTS" id="PR01036">
    <property type="entry name" value="TCRTETB"/>
</dbReference>
<gene>
    <name evidence="8" type="ORF">K8W17_03070</name>
</gene>
<feature type="transmembrane region" description="Helical" evidence="6">
    <location>
        <begin position="135"/>
        <end position="157"/>
    </location>
</feature>
<name>A0A921B2C6_9LACO</name>
<dbReference type="Proteomes" id="UP000774947">
    <property type="component" value="Unassembled WGS sequence"/>
</dbReference>
<dbReference type="PANTHER" id="PTHR23501">
    <property type="entry name" value="MAJOR FACILITATOR SUPERFAMILY"/>
    <property type="match status" value="1"/>
</dbReference>
<reference evidence="8" key="2">
    <citation type="submission" date="2021-09" db="EMBL/GenBank/DDBJ databases">
        <authorList>
            <person name="Gilroy R."/>
        </authorList>
    </citation>
    <scope>NUCLEOTIDE SEQUENCE</scope>
    <source>
        <strain evidence="8">CHK173-2119</strain>
    </source>
</reference>
<evidence type="ECO:0000256" key="1">
    <source>
        <dbReference type="ARBA" id="ARBA00004651"/>
    </source>
</evidence>
<evidence type="ECO:0000256" key="3">
    <source>
        <dbReference type="ARBA" id="ARBA00022692"/>
    </source>
</evidence>
<dbReference type="GO" id="GO:0005886">
    <property type="term" value="C:plasma membrane"/>
    <property type="evidence" value="ECO:0007669"/>
    <property type="project" value="UniProtKB-SubCell"/>
</dbReference>
<dbReference type="GO" id="GO:0022857">
    <property type="term" value="F:transmembrane transporter activity"/>
    <property type="evidence" value="ECO:0007669"/>
    <property type="project" value="InterPro"/>
</dbReference>
<keyword evidence="3 6" id="KW-0812">Transmembrane</keyword>
<dbReference type="InterPro" id="IPR011701">
    <property type="entry name" value="MFS"/>
</dbReference>
<proteinExistence type="predicted"/>
<reference evidence="8" key="1">
    <citation type="journal article" date="2021" name="PeerJ">
        <title>Extensive microbial diversity within the chicken gut microbiome revealed by metagenomics and culture.</title>
        <authorList>
            <person name="Gilroy R."/>
            <person name="Ravi A."/>
            <person name="Getino M."/>
            <person name="Pursley I."/>
            <person name="Horton D.L."/>
            <person name="Alikhan N.F."/>
            <person name="Baker D."/>
            <person name="Gharbi K."/>
            <person name="Hall N."/>
            <person name="Watson M."/>
            <person name="Adriaenssens E.M."/>
            <person name="Foster-Nyarko E."/>
            <person name="Jarju S."/>
            <person name="Secka A."/>
            <person name="Antonio M."/>
            <person name="Oren A."/>
            <person name="Chaudhuri R.R."/>
            <person name="La Ragione R."/>
            <person name="Hildebrand F."/>
            <person name="Pallen M.J."/>
        </authorList>
    </citation>
    <scope>NUCLEOTIDE SEQUENCE</scope>
    <source>
        <strain evidence="8">CHK173-2119</strain>
    </source>
</reference>
<feature type="domain" description="Major facilitator superfamily (MFS) profile" evidence="7">
    <location>
        <begin position="11"/>
        <end position="173"/>
    </location>
</feature>
<keyword evidence="5 6" id="KW-0472">Membrane</keyword>
<dbReference type="InterPro" id="IPR036259">
    <property type="entry name" value="MFS_trans_sf"/>
</dbReference>
<dbReference type="EMBL" id="DYXY01000076">
    <property type="protein sequence ID" value="HJE15041.1"/>
    <property type="molecule type" value="Genomic_DNA"/>
</dbReference>
<feature type="non-terminal residue" evidence="8">
    <location>
        <position position="173"/>
    </location>
</feature>